<proteinExistence type="predicted"/>
<name>A0A1E3X347_9BACT</name>
<dbReference type="PANTHER" id="PTHR30461">
    <property type="entry name" value="DNA-INVERTASE FROM LAMBDOID PROPHAGE"/>
    <property type="match status" value="1"/>
</dbReference>
<evidence type="ECO:0000256" key="4">
    <source>
        <dbReference type="PIRSR" id="PIRSR606118-50"/>
    </source>
</evidence>
<dbReference type="EMBL" id="MAYW01000307">
    <property type="protein sequence ID" value="ODS30009.1"/>
    <property type="molecule type" value="Genomic_DNA"/>
</dbReference>
<dbReference type="InterPro" id="IPR050639">
    <property type="entry name" value="SSR_resolvase"/>
</dbReference>
<evidence type="ECO:0000313" key="8">
    <source>
        <dbReference type="Proteomes" id="UP000094056"/>
    </source>
</evidence>
<dbReference type="Proteomes" id="UP000094056">
    <property type="component" value="Unassembled WGS sequence"/>
</dbReference>
<keyword evidence="1" id="KW-0229">DNA integration</keyword>
<organism evidence="7 8">
    <name type="scientific">Candidatus Scalindua rubra</name>
    <dbReference type="NCBI Taxonomy" id="1872076"/>
    <lineage>
        <taxon>Bacteria</taxon>
        <taxon>Pseudomonadati</taxon>
        <taxon>Planctomycetota</taxon>
        <taxon>Candidatus Brocadiia</taxon>
        <taxon>Candidatus Brocadiales</taxon>
        <taxon>Candidatus Scalinduaceae</taxon>
        <taxon>Candidatus Scalindua</taxon>
    </lineage>
</organism>
<dbReference type="GO" id="GO:0015074">
    <property type="term" value="P:DNA integration"/>
    <property type="evidence" value="ECO:0007669"/>
    <property type="project" value="UniProtKB-KW"/>
</dbReference>
<reference evidence="7 8" key="1">
    <citation type="submission" date="2016-07" db="EMBL/GenBank/DDBJ databases">
        <title>Draft genome of Scalindua rubra, obtained from a brine-seawater interface in the Red Sea, sheds light on salt adaptation in anammox bacteria.</title>
        <authorList>
            <person name="Speth D.R."/>
            <person name="Lagkouvardos I."/>
            <person name="Wang Y."/>
            <person name="Qian P.-Y."/>
            <person name="Dutilh B.E."/>
            <person name="Jetten M.S."/>
        </authorList>
    </citation>
    <scope>NUCLEOTIDE SEQUENCE [LARGE SCALE GENOMIC DNA]</scope>
    <source>
        <strain evidence="7">BSI-1</strain>
    </source>
</reference>
<feature type="active site" description="O-(5'-phospho-DNA)-serine intermediate" evidence="4 5">
    <location>
        <position position="68"/>
    </location>
</feature>
<accession>A0A1E3X347</accession>
<evidence type="ECO:0000256" key="2">
    <source>
        <dbReference type="ARBA" id="ARBA00023125"/>
    </source>
</evidence>
<dbReference type="InterPro" id="IPR006119">
    <property type="entry name" value="Resolv_N"/>
</dbReference>
<evidence type="ECO:0000256" key="3">
    <source>
        <dbReference type="ARBA" id="ARBA00023172"/>
    </source>
</evidence>
<evidence type="ECO:0000259" key="6">
    <source>
        <dbReference type="PROSITE" id="PS51736"/>
    </source>
</evidence>
<dbReference type="Pfam" id="PF00239">
    <property type="entry name" value="Resolvase"/>
    <property type="match status" value="1"/>
</dbReference>
<dbReference type="InterPro" id="IPR006118">
    <property type="entry name" value="Recombinase_CS"/>
</dbReference>
<evidence type="ECO:0000256" key="5">
    <source>
        <dbReference type="PROSITE-ProRule" id="PRU10137"/>
    </source>
</evidence>
<evidence type="ECO:0000313" key="7">
    <source>
        <dbReference type="EMBL" id="ODS30009.1"/>
    </source>
</evidence>
<dbReference type="AlphaFoldDB" id="A0A1E3X347"/>
<comment type="caution">
    <text evidence="7">The sequence shown here is derived from an EMBL/GenBank/DDBJ whole genome shotgun (WGS) entry which is preliminary data.</text>
</comment>
<dbReference type="GO" id="GO:0000150">
    <property type="term" value="F:DNA strand exchange activity"/>
    <property type="evidence" value="ECO:0007669"/>
    <property type="project" value="InterPro"/>
</dbReference>
<feature type="domain" description="Resolvase/invertase-type recombinase catalytic" evidence="6">
    <location>
        <begin position="60"/>
        <end position="191"/>
    </location>
</feature>
<gene>
    <name evidence="7" type="primary">hin_3</name>
    <name evidence="7" type="ORF">SCARUB_04886</name>
</gene>
<dbReference type="InterPro" id="IPR036162">
    <property type="entry name" value="Resolvase-like_N_sf"/>
</dbReference>
<keyword evidence="3" id="KW-0233">DNA recombination</keyword>
<dbReference type="PROSITE" id="PS51736">
    <property type="entry name" value="RECOMBINASES_3"/>
    <property type="match status" value="1"/>
</dbReference>
<keyword evidence="2" id="KW-0238">DNA-binding</keyword>
<dbReference type="SUPFAM" id="SSF53041">
    <property type="entry name" value="Resolvase-like"/>
    <property type="match status" value="1"/>
</dbReference>
<sequence>MAFFIVTAWLKGKLRVGEIPLRELLVFWDSFVLEPFFIGRVNHGCSKESSKGEGEMKEKKVGVYVRVSTKDQSVDMQLNDLERYSKERGFSIFKVYKDNGVSGSLEQRPELNKLMNDARKRKFDIVLVWRFDRFARSTKHLVNALYEFRSLRIDFISYQENIDTSSPLGEAIFTIISAMSKLERDIIARTC</sequence>
<dbReference type="CDD" id="cd03768">
    <property type="entry name" value="SR_ResInv"/>
    <property type="match status" value="1"/>
</dbReference>
<dbReference type="PANTHER" id="PTHR30461:SF2">
    <property type="entry name" value="SERINE RECOMBINASE PINE-RELATED"/>
    <property type="match status" value="1"/>
</dbReference>
<dbReference type="GO" id="GO:0003677">
    <property type="term" value="F:DNA binding"/>
    <property type="evidence" value="ECO:0007669"/>
    <property type="project" value="UniProtKB-KW"/>
</dbReference>
<evidence type="ECO:0000256" key="1">
    <source>
        <dbReference type="ARBA" id="ARBA00022908"/>
    </source>
</evidence>
<dbReference type="PROSITE" id="PS00397">
    <property type="entry name" value="RECOMBINASES_1"/>
    <property type="match status" value="1"/>
</dbReference>
<protein>
    <submittedName>
        <fullName evidence="7">DNA-invertase hin</fullName>
    </submittedName>
</protein>
<dbReference type="SMART" id="SM00857">
    <property type="entry name" value="Resolvase"/>
    <property type="match status" value="1"/>
</dbReference>
<dbReference type="Gene3D" id="3.40.50.1390">
    <property type="entry name" value="Resolvase, N-terminal catalytic domain"/>
    <property type="match status" value="1"/>
</dbReference>